<dbReference type="Proteomes" id="UP000186950">
    <property type="component" value="Plasmid pSSP59"/>
</dbReference>
<protein>
    <submittedName>
        <fullName evidence="2">Uncharacterized protein</fullName>
    </submittedName>
</protein>
<reference evidence="1 4" key="1">
    <citation type="submission" date="2016-01" db="EMBL/GenBank/DDBJ databases">
        <authorList>
            <person name="Brown R."/>
        </authorList>
    </citation>
    <scope>NUCLEOTIDE SEQUENCE [LARGE SCALE GENOMIC DNA]</scope>
    <source>
        <strain evidence="1">Sporomusa sphaeroides DSM 2875</strain>
    </source>
</reference>
<dbReference type="EMBL" id="FCOW01000038">
    <property type="protein sequence ID" value="CVK21552.1"/>
    <property type="molecule type" value="Genomic_DNA"/>
</dbReference>
<proteinExistence type="predicted"/>
<reference evidence="2" key="2">
    <citation type="submission" date="2024-03" db="EMBL/GenBank/DDBJ databases">
        <title>Complete genome sequence of Sporomusa sphaeroides DSM 2875T isolated from mud of the Leine river and Sporomusa ovata DSM 2662T isolated from sugar beet leaf silage.</title>
        <authorList>
            <person name="Boeer T."/>
            <person name="Lueschen A."/>
            <person name="Daniel R."/>
            <person name="Poehlein A."/>
        </authorList>
    </citation>
    <scope>NUCLEOTIDE SEQUENCE</scope>
    <source>
        <strain evidence="2">DSM 2875</strain>
        <plasmid evidence="2">pSSP59</plasmid>
    </source>
</reference>
<accession>A0A1U7M9Z0</accession>
<evidence type="ECO:0000313" key="1">
    <source>
        <dbReference type="EMBL" id="CVK21552.1"/>
    </source>
</evidence>
<dbReference type="KEGG" id="ssph:SPSPH_047470"/>
<organism evidence="2 3">
    <name type="scientific">Sporomusa sphaeroides DSM 2875</name>
    <dbReference type="NCBI Taxonomy" id="1337886"/>
    <lineage>
        <taxon>Bacteria</taxon>
        <taxon>Bacillati</taxon>
        <taxon>Bacillota</taxon>
        <taxon>Negativicutes</taxon>
        <taxon>Selenomonadales</taxon>
        <taxon>Sporomusaceae</taxon>
        <taxon>Sporomusa</taxon>
    </lineage>
</organism>
<keyword evidence="2" id="KW-0614">Plasmid</keyword>
<gene>
    <name evidence="2" type="ORF">SPSPH_047470</name>
    <name evidence="1" type="ORF">SSPH_04244</name>
</gene>
<dbReference type="Proteomes" id="UP000245702">
    <property type="component" value="Unassembled WGS sequence"/>
</dbReference>
<dbReference type="RefSeq" id="WP_158027121.1">
    <property type="nucleotide sequence ID" value="NZ_CP146992.1"/>
</dbReference>
<name>A0A1U7M9Z0_9FIRM</name>
<evidence type="ECO:0000313" key="4">
    <source>
        <dbReference type="Proteomes" id="UP000245702"/>
    </source>
</evidence>
<sequence>MTKVEFVYLKQVVKSHEAILDFYKEDEKTDSRVLGYCQGIRAVLKDIKDLLEEINPA</sequence>
<evidence type="ECO:0000313" key="3">
    <source>
        <dbReference type="Proteomes" id="UP000186950"/>
    </source>
</evidence>
<dbReference type="AlphaFoldDB" id="A0A1U7M9Z0"/>
<dbReference type="EMBL" id="CP146992">
    <property type="protein sequence ID" value="WXA41935.1"/>
    <property type="molecule type" value="Genomic_DNA"/>
</dbReference>
<evidence type="ECO:0000313" key="2">
    <source>
        <dbReference type="EMBL" id="WXA41935.1"/>
    </source>
</evidence>
<keyword evidence="4" id="KW-1185">Reference proteome</keyword>
<geneLocation type="plasmid" evidence="2 3">
    <name>pSSP59</name>
</geneLocation>